<evidence type="ECO:0008006" key="3">
    <source>
        <dbReference type="Google" id="ProtNLM"/>
    </source>
</evidence>
<protein>
    <recommendedName>
        <fullName evidence="3">DUF3303 domain-containing protein</fullName>
    </recommendedName>
</protein>
<dbReference type="KEGG" id="syw:SYNW1562"/>
<accession>Q7U5X9</accession>
<evidence type="ECO:0000313" key="2">
    <source>
        <dbReference type="Proteomes" id="UP000001422"/>
    </source>
</evidence>
<organism evidence="1 2">
    <name type="scientific">Parasynechococcus marenigrum (strain WH8102)</name>
    <dbReference type="NCBI Taxonomy" id="84588"/>
    <lineage>
        <taxon>Bacteria</taxon>
        <taxon>Bacillati</taxon>
        <taxon>Cyanobacteriota</taxon>
        <taxon>Cyanophyceae</taxon>
        <taxon>Synechococcales</taxon>
        <taxon>Prochlorococcaceae</taxon>
        <taxon>Parasynechococcus</taxon>
        <taxon>Parasynechococcus marenigrum</taxon>
    </lineage>
</organism>
<sequence length="114" mass="12967">MADSFFVLPMQMYLADCIFPDIEGQLAAYKSFCELWDSGEMAKLDNFDGFQMLFRVHAPGAGRVTILFKAESDAQIFEAFAPWRAQFGIEMDFTPVIGCQDVVDYHKKLFAKMS</sequence>
<dbReference type="HOGENOM" id="CLU_158026_0_0_3"/>
<dbReference type="EMBL" id="BX569693">
    <property type="protein sequence ID" value="CAE08077.1"/>
    <property type="molecule type" value="Genomic_DNA"/>
</dbReference>
<dbReference type="AlphaFoldDB" id="Q7U5X9"/>
<evidence type="ECO:0000313" key="1">
    <source>
        <dbReference type="EMBL" id="CAE08077.1"/>
    </source>
</evidence>
<name>Q7U5X9_PARMW</name>
<dbReference type="Proteomes" id="UP000001422">
    <property type="component" value="Chromosome"/>
</dbReference>
<gene>
    <name evidence="1" type="ordered locus">SYNW1562</name>
</gene>
<proteinExistence type="predicted"/>
<reference evidence="1 2" key="1">
    <citation type="journal article" date="2003" name="Nature">
        <title>The genome of a motile marine Synechococcus.</title>
        <authorList>
            <person name="Palenik B."/>
            <person name="Brahamsha B."/>
            <person name="Larimer F."/>
            <person name="Land M."/>
            <person name="Hauser L."/>
            <person name="Chain P."/>
            <person name="Lamerdin J."/>
            <person name="Regala W."/>
            <person name="Allen E.A."/>
            <person name="McCarren J."/>
            <person name="Paulsen I."/>
            <person name="Dufresne A."/>
            <person name="Partensky F."/>
            <person name="Webb E."/>
            <person name="Waterbury J."/>
        </authorList>
    </citation>
    <scope>NUCLEOTIDE SEQUENCE [LARGE SCALE GENOMIC DNA]</scope>
    <source>
        <strain evidence="1 2">WH8102</strain>
    </source>
</reference>
<keyword evidence="2" id="KW-1185">Reference proteome</keyword>
<dbReference type="Pfam" id="PF11746">
    <property type="entry name" value="DUF3303"/>
    <property type="match status" value="1"/>
</dbReference>
<dbReference type="InterPro" id="IPR021734">
    <property type="entry name" value="DUF3303"/>
</dbReference>
<dbReference type="eggNOG" id="ENOG5033WTS">
    <property type="taxonomic scope" value="Bacteria"/>
</dbReference>